<sequence>MDLAVYRRVVITAVGQITPVTTVMVSVSLDATQGIRLYNAMFNVIEENMDRTVKRTVAFTVPGGTTPAIGLMDHVTKDVILVTYHHCALKLAPEIDTVKIAMKPAVKIVLVKTNPAITGMVHVSWAVRRAMRLLTVIQAMGANEGAGSNPTQACSSQENEGSGGSAVDPSGSAVESGGSAVQSGGSAVESGGSAVPLGSFIGVVIVAAVFAAVIVIGVLYWRRRAASRNQPNSSQPSGDGAVNVDMQLQSPPSPPDSSSHNIHEIATRDGKSYDDICLEDSGVGDNVYESVLDHYERPARLARDSQDYEIPLPRLDASTDSV</sequence>
<accession>A0AAV3ZN60</accession>
<comment type="caution">
    <text evidence="3">The sequence shown here is derived from an EMBL/GenBank/DDBJ whole genome shotgun (WGS) entry which is preliminary data.</text>
</comment>
<dbReference type="Proteomes" id="UP000735302">
    <property type="component" value="Unassembled WGS sequence"/>
</dbReference>
<evidence type="ECO:0000256" key="2">
    <source>
        <dbReference type="SAM" id="Phobius"/>
    </source>
</evidence>
<feature type="region of interest" description="Disordered" evidence="1">
    <location>
        <begin position="227"/>
        <end position="262"/>
    </location>
</feature>
<reference evidence="3 4" key="1">
    <citation type="journal article" date="2021" name="Elife">
        <title>Chloroplast acquisition without the gene transfer in kleptoplastic sea slugs, Plakobranchus ocellatus.</title>
        <authorList>
            <person name="Maeda T."/>
            <person name="Takahashi S."/>
            <person name="Yoshida T."/>
            <person name="Shimamura S."/>
            <person name="Takaki Y."/>
            <person name="Nagai Y."/>
            <person name="Toyoda A."/>
            <person name="Suzuki Y."/>
            <person name="Arimoto A."/>
            <person name="Ishii H."/>
            <person name="Satoh N."/>
            <person name="Nishiyama T."/>
            <person name="Hasebe M."/>
            <person name="Maruyama T."/>
            <person name="Minagawa J."/>
            <person name="Obokata J."/>
            <person name="Shigenobu S."/>
        </authorList>
    </citation>
    <scope>NUCLEOTIDE SEQUENCE [LARGE SCALE GENOMIC DNA]</scope>
</reference>
<feature type="compositionally biased region" description="Polar residues" evidence="1">
    <location>
        <begin position="227"/>
        <end position="237"/>
    </location>
</feature>
<keyword evidence="2" id="KW-0472">Membrane</keyword>
<keyword evidence="4" id="KW-1185">Reference proteome</keyword>
<gene>
    <name evidence="3" type="ORF">PoB_002315200</name>
</gene>
<keyword evidence="2" id="KW-1133">Transmembrane helix</keyword>
<organism evidence="3 4">
    <name type="scientific">Plakobranchus ocellatus</name>
    <dbReference type="NCBI Taxonomy" id="259542"/>
    <lineage>
        <taxon>Eukaryota</taxon>
        <taxon>Metazoa</taxon>
        <taxon>Spiralia</taxon>
        <taxon>Lophotrochozoa</taxon>
        <taxon>Mollusca</taxon>
        <taxon>Gastropoda</taxon>
        <taxon>Heterobranchia</taxon>
        <taxon>Euthyneura</taxon>
        <taxon>Panpulmonata</taxon>
        <taxon>Sacoglossa</taxon>
        <taxon>Placobranchoidea</taxon>
        <taxon>Plakobranchidae</taxon>
        <taxon>Plakobranchus</taxon>
    </lineage>
</organism>
<keyword evidence="2" id="KW-0812">Transmembrane</keyword>
<feature type="region of interest" description="Disordered" evidence="1">
    <location>
        <begin position="145"/>
        <end position="188"/>
    </location>
</feature>
<evidence type="ECO:0000256" key="1">
    <source>
        <dbReference type="SAM" id="MobiDB-lite"/>
    </source>
</evidence>
<evidence type="ECO:0000313" key="4">
    <source>
        <dbReference type="Proteomes" id="UP000735302"/>
    </source>
</evidence>
<dbReference type="EMBL" id="BLXT01002699">
    <property type="protein sequence ID" value="GFN96646.1"/>
    <property type="molecule type" value="Genomic_DNA"/>
</dbReference>
<dbReference type="AlphaFoldDB" id="A0AAV3ZN60"/>
<feature type="transmembrane region" description="Helical" evidence="2">
    <location>
        <begin position="200"/>
        <end position="221"/>
    </location>
</feature>
<name>A0AAV3ZN60_9GAST</name>
<feature type="compositionally biased region" description="Low complexity" evidence="1">
    <location>
        <begin position="170"/>
        <end position="188"/>
    </location>
</feature>
<evidence type="ECO:0000313" key="3">
    <source>
        <dbReference type="EMBL" id="GFN96646.1"/>
    </source>
</evidence>
<proteinExistence type="predicted"/>
<feature type="compositionally biased region" description="Polar residues" evidence="1">
    <location>
        <begin position="146"/>
        <end position="160"/>
    </location>
</feature>
<protein>
    <submittedName>
        <fullName evidence="3">Uncharacterized protein</fullName>
    </submittedName>
</protein>